<name>X8J595_9AGAM</name>
<dbReference type="GO" id="GO:0009277">
    <property type="term" value="C:fungal-type cell wall"/>
    <property type="evidence" value="ECO:0007669"/>
    <property type="project" value="TreeGrafter"/>
</dbReference>
<protein>
    <submittedName>
        <fullName evidence="2">Glycoside hydrolase catalytic core protein</fullName>
    </submittedName>
</protein>
<evidence type="ECO:0000259" key="1">
    <source>
        <dbReference type="Pfam" id="PF11790"/>
    </source>
</evidence>
<gene>
    <name evidence="2" type="ORF">RSOL_209850</name>
</gene>
<reference evidence="3" key="1">
    <citation type="journal article" date="2014" name="Genome Announc.">
        <title>Draft genome sequence of the plant-pathogenic soil fungus Rhizoctonia solani anastomosis group 3 strain Rhs1AP.</title>
        <authorList>
            <person name="Cubeta M.A."/>
            <person name="Thomas E."/>
            <person name="Dean R.A."/>
            <person name="Jabaji S."/>
            <person name="Neate S.M."/>
            <person name="Tavantzis S."/>
            <person name="Toda T."/>
            <person name="Vilgalys R."/>
            <person name="Bharathan N."/>
            <person name="Fedorova-Abrams N."/>
            <person name="Pakala S.B."/>
            <person name="Pakala S.M."/>
            <person name="Zafar N."/>
            <person name="Joardar V."/>
            <person name="Losada L."/>
            <person name="Nierman W.C."/>
        </authorList>
    </citation>
    <scope>NUCLEOTIDE SEQUENCE [LARGE SCALE GENOMIC DNA]</scope>
    <source>
        <strain evidence="3">AG-3</strain>
    </source>
</reference>
<dbReference type="AlphaFoldDB" id="X8J595"/>
<feature type="domain" description="Asl1-like glycosyl hydrolase catalytic" evidence="1">
    <location>
        <begin position="48"/>
        <end position="267"/>
    </location>
</feature>
<dbReference type="OrthoDB" id="43654at2759"/>
<dbReference type="EMBL" id="JATN01000322">
    <property type="protein sequence ID" value="EUC57180.1"/>
    <property type="molecule type" value="Genomic_DNA"/>
</dbReference>
<dbReference type="Pfam" id="PF11790">
    <property type="entry name" value="Glyco_hydro_cc"/>
    <property type="match status" value="1"/>
</dbReference>
<dbReference type="InterPro" id="IPR017853">
    <property type="entry name" value="GH"/>
</dbReference>
<proteinExistence type="predicted"/>
<comment type="caution">
    <text evidence="2">The sequence shown here is derived from an EMBL/GenBank/DDBJ whole genome shotgun (WGS) entry which is preliminary data.</text>
</comment>
<keyword evidence="2" id="KW-0378">Hydrolase</keyword>
<evidence type="ECO:0000313" key="2">
    <source>
        <dbReference type="EMBL" id="EUC57180.1"/>
    </source>
</evidence>
<dbReference type="InterPro" id="IPR024655">
    <property type="entry name" value="Asl1_glyco_hydro_catalytic"/>
</dbReference>
<dbReference type="Gene3D" id="3.20.20.80">
    <property type="entry name" value="Glycosidases"/>
    <property type="match status" value="1"/>
</dbReference>
<sequence length="271" mass="30094">MSLPLENAVLLGRGTTRLQALAWIPPSSLTKTFNGVASFLRGRYLTTYYRIYNWETWRPAKTANLNWIGMQRCLDCDSSPIAQLKARAAQQGWNTVFTLNEPDVNNITPKTAADWYIKYINPLAIRKALPAVTSSILPGQGLQWVSQFISACAGRCYFDYINVHWYGGSFNEFKAFIQKAHTTFPKYQIIITEFALQAPANRAQQVKFLTQAMAFLDATSYVPYYAAFVASSPALFSANDRAGAAYVGLESTLFNNDGSLSRSGLVYTGAA</sequence>
<dbReference type="GO" id="GO:0016787">
    <property type="term" value="F:hydrolase activity"/>
    <property type="evidence" value="ECO:0007669"/>
    <property type="project" value="UniProtKB-KW"/>
</dbReference>
<dbReference type="PANTHER" id="PTHR34154">
    <property type="entry name" value="ALKALI-SENSITIVE LINKAGE PROTEIN 1"/>
    <property type="match status" value="1"/>
</dbReference>
<accession>X8J595</accession>
<evidence type="ECO:0000313" key="3">
    <source>
        <dbReference type="Proteomes" id="UP000030108"/>
    </source>
</evidence>
<dbReference type="InterPro" id="IPR053183">
    <property type="entry name" value="ASL1"/>
</dbReference>
<dbReference type="SUPFAM" id="SSF51445">
    <property type="entry name" value="(Trans)glycosidases"/>
    <property type="match status" value="1"/>
</dbReference>
<organism evidence="2 3">
    <name type="scientific">Rhizoctonia solani AG-3 Rhs1AP</name>
    <dbReference type="NCBI Taxonomy" id="1086054"/>
    <lineage>
        <taxon>Eukaryota</taxon>
        <taxon>Fungi</taxon>
        <taxon>Dikarya</taxon>
        <taxon>Basidiomycota</taxon>
        <taxon>Agaricomycotina</taxon>
        <taxon>Agaricomycetes</taxon>
        <taxon>Cantharellales</taxon>
        <taxon>Ceratobasidiaceae</taxon>
        <taxon>Rhizoctonia</taxon>
    </lineage>
</organism>
<dbReference type="GO" id="GO:0071966">
    <property type="term" value="P:fungal-type cell wall polysaccharide metabolic process"/>
    <property type="evidence" value="ECO:0007669"/>
    <property type="project" value="TreeGrafter"/>
</dbReference>
<dbReference type="Proteomes" id="UP000030108">
    <property type="component" value="Unassembled WGS sequence"/>
</dbReference>
<dbReference type="PANTHER" id="PTHR34154:SF3">
    <property type="entry name" value="ALKALI-SENSITIVE LINKAGE PROTEIN 1"/>
    <property type="match status" value="1"/>
</dbReference>